<proteinExistence type="predicted"/>
<keyword evidence="2" id="KW-1185">Reference proteome</keyword>
<sequence>MLGKLLGIASLRDRVMMVTGLGSNRNRISPINRRVHPLYHTTATTATLYGNDTPFNLLKVTAAVAHLKFTNRCRNEKRNAKRLADALGRVLEREKSAPLVKVDELVAFANAKFCMLVEKTLSDFVTREDAQLLLKTRRNVVHHLCRMDITHRLRSPSQTTSN</sequence>
<reference evidence="1 2" key="1">
    <citation type="submission" date="2018-06" db="EMBL/GenBank/DDBJ databases">
        <title>A transcriptomic atlas of mushroom development highlights an independent origin of complex multicellularity.</title>
        <authorList>
            <consortium name="DOE Joint Genome Institute"/>
            <person name="Krizsan K."/>
            <person name="Almasi E."/>
            <person name="Merenyi Z."/>
            <person name="Sahu N."/>
            <person name="Viragh M."/>
            <person name="Koszo T."/>
            <person name="Mondo S."/>
            <person name="Kiss B."/>
            <person name="Balint B."/>
            <person name="Kues U."/>
            <person name="Barry K."/>
            <person name="Hegedus J.C."/>
            <person name="Henrissat B."/>
            <person name="Johnson J."/>
            <person name="Lipzen A."/>
            <person name="Ohm R."/>
            <person name="Nagy I."/>
            <person name="Pangilinan J."/>
            <person name="Yan J."/>
            <person name="Xiong Y."/>
            <person name="Grigoriev I.V."/>
            <person name="Hibbett D.S."/>
            <person name="Nagy L.G."/>
        </authorList>
    </citation>
    <scope>NUCLEOTIDE SEQUENCE [LARGE SCALE GENOMIC DNA]</scope>
    <source>
        <strain evidence="1 2">SZMC22713</strain>
    </source>
</reference>
<protein>
    <submittedName>
        <fullName evidence="1">Uncharacterized protein</fullName>
    </submittedName>
</protein>
<organism evidence="1 2">
    <name type="scientific">Rickenella mellea</name>
    <dbReference type="NCBI Taxonomy" id="50990"/>
    <lineage>
        <taxon>Eukaryota</taxon>
        <taxon>Fungi</taxon>
        <taxon>Dikarya</taxon>
        <taxon>Basidiomycota</taxon>
        <taxon>Agaricomycotina</taxon>
        <taxon>Agaricomycetes</taxon>
        <taxon>Hymenochaetales</taxon>
        <taxon>Rickenellaceae</taxon>
        <taxon>Rickenella</taxon>
    </lineage>
</organism>
<accession>A0A4Y7PXG3</accession>
<dbReference type="AlphaFoldDB" id="A0A4Y7PXG3"/>
<dbReference type="VEuPathDB" id="FungiDB:BD410DRAFT_841468"/>
<dbReference type="OrthoDB" id="6512771at2759"/>
<evidence type="ECO:0000313" key="2">
    <source>
        <dbReference type="Proteomes" id="UP000294933"/>
    </source>
</evidence>
<gene>
    <name evidence="1" type="ORF">BD410DRAFT_841468</name>
</gene>
<name>A0A4Y7PXG3_9AGAM</name>
<dbReference type="EMBL" id="ML170190">
    <property type="protein sequence ID" value="TDL20107.1"/>
    <property type="molecule type" value="Genomic_DNA"/>
</dbReference>
<dbReference type="Proteomes" id="UP000294933">
    <property type="component" value="Unassembled WGS sequence"/>
</dbReference>
<evidence type="ECO:0000313" key="1">
    <source>
        <dbReference type="EMBL" id="TDL20107.1"/>
    </source>
</evidence>